<sequence length="155" mass="17324">MDQPATIAWKYMASLIRVEDLPMVAAHLLADGYDSPSLRDLAGRSRHEHPAEIRQLFGHTMEELGIQIPDYETAERCLLHHMATQLSAGAMSLKEITARVWQGIEAVTDPERKFVAAVGLEYHLDYMSPEEIRAWENAVRLAATTLSGTAFPHAQ</sequence>
<accession>A0ABV3ELE1</accession>
<name>A0ABV3ELE1_9ACTN</name>
<keyword evidence="2" id="KW-1185">Reference proteome</keyword>
<evidence type="ECO:0000313" key="1">
    <source>
        <dbReference type="EMBL" id="MEU9577012.1"/>
    </source>
</evidence>
<dbReference type="RefSeq" id="WP_359269808.1">
    <property type="nucleotide sequence ID" value="NZ_JBEZNA010000010.1"/>
</dbReference>
<organism evidence="1 2">
    <name type="scientific">Streptomyces chilikensis</name>
    <dbReference type="NCBI Taxonomy" id="1194079"/>
    <lineage>
        <taxon>Bacteria</taxon>
        <taxon>Bacillati</taxon>
        <taxon>Actinomycetota</taxon>
        <taxon>Actinomycetes</taxon>
        <taxon>Kitasatosporales</taxon>
        <taxon>Streptomycetaceae</taxon>
        <taxon>Streptomyces</taxon>
    </lineage>
</organism>
<protein>
    <recommendedName>
        <fullName evidence="3">Globin</fullName>
    </recommendedName>
</protein>
<gene>
    <name evidence="1" type="ORF">AB0D95_07055</name>
</gene>
<reference evidence="1 2" key="1">
    <citation type="submission" date="2024-06" db="EMBL/GenBank/DDBJ databases">
        <title>The Natural Products Discovery Center: Release of the First 8490 Sequenced Strains for Exploring Actinobacteria Biosynthetic Diversity.</title>
        <authorList>
            <person name="Kalkreuter E."/>
            <person name="Kautsar S.A."/>
            <person name="Yang D."/>
            <person name="Bader C.D."/>
            <person name="Teijaro C.N."/>
            <person name="Fluegel L."/>
            <person name="Davis C.M."/>
            <person name="Simpson J.R."/>
            <person name="Lauterbach L."/>
            <person name="Steele A.D."/>
            <person name="Gui C."/>
            <person name="Meng S."/>
            <person name="Li G."/>
            <person name="Viehrig K."/>
            <person name="Ye F."/>
            <person name="Su P."/>
            <person name="Kiefer A.F."/>
            <person name="Nichols A."/>
            <person name="Cepeda A.J."/>
            <person name="Yan W."/>
            <person name="Fan B."/>
            <person name="Jiang Y."/>
            <person name="Adhikari A."/>
            <person name="Zheng C.-J."/>
            <person name="Schuster L."/>
            <person name="Cowan T.M."/>
            <person name="Smanski M.J."/>
            <person name="Chevrette M.G."/>
            <person name="De Carvalho L.P.S."/>
            <person name="Shen B."/>
        </authorList>
    </citation>
    <scope>NUCLEOTIDE SEQUENCE [LARGE SCALE GENOMIC DNA]</scope>
    <source>
        <strain evidence="1 2">NPDC048117</strain>
    </source>
</reference>
<evidence type="ECO:0000313" key="2">
    <source>
        <dbReference type="Proteomes" id="UP001551584"/>
    </source>
</evidence>
<dbReference type="Proteomes" id="UP001551584">
    <property type="component" value="Unassembled WGS sequence"/>
</dbReference>
<evidence type="ECO:0008006" key="3">
    <source>
        <dbReference type="Google" id="ProtNLM"/>
    </source>
</evidence>
<comment type="caution">
    <text evidence="1">The sequence shown here is derived from an EMBL/GenBank/DDBJ whole genome shotgun (WGS) entry which is preliminary data.</text>
</comment>
<dbReference type="EMBL" id="JBEZNA010000010">
    <property type="protein sequence ID" value="MEU9577012.1"/>
    <property type="molecule type" value="Genomic_DNA"/>
</dbReference>
<proteinExistence type="predicted"/>